<reference evidence="1 2" key="1">
    <citation type="journal article" date="2010" name="Microbiology">
        <title>Twenty-eight divergent polysaccharide loci specifying within- and amongst-strain capsule diversity in three strains of Bacteroides fragilis.</title>
        <authorList>
            <person name="Patrick S."/>
            <person name="Blakely G.W."/>
            <person name="Houston S."/>
            <person name="Moore J."/>
            <person name="Abratt V.R."/>
            <person name="Bertalan M."/>
            <person name="Cerdeno-Tarraga A.M."/>
            <person name="Quail M.A."/>
            <person name="Corton N."/>
            <person name="Corton C."/>
            <person name="Bignell A."/>
            <person name="Barron A."/>
            <person name="Clark L."/>
            <person name="Bentley S.D."/>
            <person name="Parkhill J."/>
        </authorList>
    </citation>
    <scope>NUCLEOTIDE SEQUENCE [LARGE SCALE GENOMIC DNA]</scope>
    <source>
        <strain evidence="1 2">638R</strain>
    </source>
</reference>
<dbReference type="PATRIC" id="fig|862962.3.peg.4056"/>
<evidence type="ECO:0000313" key="2">
    <source>
        <dbReference type="Proteomes" id="UP000008560"/>
    </source>
</evidence>
<protein>
    <submittedName>
        <fullName evidence="1">Putative membrane protein</fullName>
    </submittedName>
</protein>
<sequence length="426" mass="48343">MWKAKLKNMKLIIGNGLIKCIVFLFLQATVLGSCTKISKGNKRDARTYFTIDSLDRKIVLPVLFNDSIVSNLAFDSGAALGAFIVDSTFCSAHPSILSNLSPDTIAPYGCAWSVLRMPASMYTIVPTIKVGNSNLIYDKMLVYNWRDYMGGTQSDGLFNIPQNDTVNIWEFNFEHNYMAIHSFQDFIMPKNCILIPFVRGNDKSSLFYVNLPLNIRCADGDTLMLTHTYLVDTGMPQDIALMAQASELSFFSKKKNAVWTQAPSGYYSHHNVNVTLFSGIQLDSLRIYIFDQPNQVPCDYLIGLNFLKRFNVFFDMKSQRLGLQPINNYERVVNPRKKRFHMSSRMNSHGKIIITKIADYKGNYVKESGLLEGDEIIAINEIPIKMISMEEDAELSRQDTLVYDIVRQGKSYKIPVVIDRNEVQGD</sequence>
<gene>
    <name evidence="1" type="ordered locus">BF638R_3904</name>
</gene>
<dbReference type="Proteomes" id="UP000008560">
    <property type="component" value="Chromosome"/>
</dbReference>
<dbReference type="PROSITE" id="PS51257">
    <property type="entry name" value="PROKAR_LIPOPROTEIN"/>
    <property type="match status" value="1"/>
</dbReference>
<organism evidence="1 2">
    <name type="scientific">Bacteroides fragilis (strain 638R)</name>
    <dbReference type="NCBI Taxonomy" id="862962"/>
    <lineage>
        <taxon>Bacteria</taxon>
        <taxon>Pseudomonadati</taxon>
        <taxon>Bacteroidota</taxon>
        <taxon>Bacteroidia</taxon>
        <taxon>Bacteroidales</taxon>
        <taxon>Bacteroidaceae</taxon>
        <taxon>Bacteroides</taxon>
    </lineage>
</organism>
<accession>E1WNH5</accession>
<name>E1WNH5_BACF6</name>
<proteinExistence type="predicted"/>
<dbReference type="SUPFAM" id="SSF50156">
    <property type="entry name" value="PDZ domain-like"/>
    <property type="match status" value="1"/>
</dbReference>
<evidence type="ECO:0000313" key="1">
    <source>
        <dbReference type="EMBL" id="CBW24351.1"/>
    </source>
</evidence>
<dbReference type="Gene3D" id="2.30.42.10">
    <property type="match status" value="1"/>
</dbReference>
<dbReference type="AlphaFoldDB" id="E1WNH5"/>
<dbReference type="EMBL" id="FQ312004">
    <property type="protein sequence ID" value="CBW24351.1"/>
    <property type="molecule type" value="Genomic_DNA"/>
</dbReference>
<dbReference type="KEGG" id="bfg:BF638R_3904"/>
<dbReference type="InterPro" id="IPR036034">
    <property type="entry name" value="PDZ_sf"/>
</dbReference>
<dbReference type="HOGENOM" id="CLU_643497_0_0_10"/>